<dbReference type="Proteomes" id="UP001235720">
    <property type="component" value="Unassembled WGS sequence"/>
</dbReference>
<dbReference type="GO" id="GO:0005524">
    <property type="term" value="F:ATP binding"/>
    <property type="evidence" value="ECO:0007669"/>
    <property type="project" value="UniProtKB-KW"/>
</dbReference>
<keyword evidence="1" id="KW-0067">ATP-binding</keyword>
<dbReference type="Gene3D" id="3.40.50.10140">
    <property type="entry name" value="Toll/interleukin-1 receptor homology (TIR) domain"/>
    <property type="match status" value="1"/>
</dbReference>
<dbReference type="SUPFAM" id="SSF52200">
    <property type="entry name" value="Toll/Interleukin receptor TIR domain"/>
    <property type="match status" value="1"/>
</dbReference>
<organism evidence="1 2">
    <name type="scientific">Curtobacterium subtropicum</name>
    <dbReference type="NCBI Taxonomy" id="3055138"/>
    <lineage>
        <taxon>Bacteria</taxon>
        <taxon>Bacillati</taxon>
        <taxon>Actinomycetota</taxon>
        <taxon>Actinomycetes</taxon>
        <taxon>Micrococcales</taxon>
        <taxon>Microbacteriaceae</taxon>
        <taxon>Curtobacterium</taxon>
    </lineage>
</organism>
<sequence length="692" mass="77537">MNVDVVPFTFSWAALRLLGSGLYSNPWSALSELVANGFDASATTVWVDVDARDKTHSVIDIFDDGTGMDRAGIDTYVKVGHNKRDAADSGDEMNRLMGRKGIGKLAALYLSERFYLRTRNNDSDTSWILEAGAGTDPEEHPHLTPVGDLPRSENLDYWEKLRSGTFLRLLDVDLSGNGDKAIEAFSMRLANQFSFADAHDNRSILVRVRRGDAPGEYRPAGKVIAFRNLAFAEASPATIMPIPAELHHVGSLEIPAKLPSGTYVHTREQATMPTKSLDTKFNTADIPELDEENGTYRGVPYSLEGWIGIHATIDREPAQRNDSRFARNRYYNPAQLRLYVHGKLASDRLLAQLGITGTYLNYIEGEIRFEILDDDRLKDIATSNRQDFDETDPRVTILRALVRPVVRRLMNRRQALAARITEAEKAHESEVNARGKQAFAAQLTQDLEHFDSIPEATKHELHAVVTNKLEGDARPKTKYSVFLSHSSSDAAFANLIYFLLVHQGASDDEIFYTSKPNDVRQYNDYDALSEVVKRSISDANTLICYLTSKNFRGSEYCLFEGGAGWATRSVAQYLKLNIEYSAIPAFLTNGKVEFALLDRNGTISLRPDVYSYLVESILNPLLRHLNVGRSIVGTEELPLFDAVTYPPPLELKQQGKTEADFYDPVIVSHWNGYVQDFLGEYLEDYLGSEPKK</sequence>
<evidence type="ECO:0000313" key="2">
    <source>
        <dbReference type="Proteomes" id="UP001235720"/>
    </source>
</evidence>
<keyword evidence="2" id="KW-1185">Reference proteome</keyword>
<gene>
    <name evidence="1" type="ORF">QUG98_06360</name>
</gene>
<dbReference type="RefSeq" id="WP_289469762.1">
    <property type="nucleotide sequence ID" value="NZ_JAUCMM010000003.1"/>
</dbReference>
<dbReference type="SUPFAM" id="SSF55874">
    <property type="entry name" value="ATPase domain of HSP90 chaperone/DNA topoisomerase II/histidine kinase"/>
    <property type="match status" value="1"/>
</dbReference>
<protein>
    <submittedName>
        <fullName evidence="1">ATP-binding protein</fullName>
    </submittedName>
</protein>
<keyword evidence="1" id="KW-0547">Nucleotide-binding</keyword>
<reference evidence="1 2" key="1">
    <citation type="submission" date="2023-06" db="EMBL/GenBank/DDBJ databases">
        <authorList>
            <person name="Feng G."/>
            <person name="Li J."/>
            <person name="Zhu H."/>
        </authorList>
    </citation>
    <scope>NUCLEOTIDE SEQUENCE [LARGE SCALE GENOMIC DNA]</scope>
    <source>
        <strain evidence="1 2">RHCJP20</strain>
    </source>
</reference>
<name>A0ABT7TER7_9MICO</name>
<dbReference type="InterPro" id="IPR035897">
    <property type="entry name" value="Toll_tir_struct_dom_sf"/>
</dbReference>
<evidence type="ECO:0000313" key="1">
    <source>
        <dbReference type="EMBL" id="MDM7888071.1"/>
    </source>
</evidence>
<comment type="caution">
    <text evidence="1">The sequence shown here is derived from an EMBL/GenBank/DDBJ whole genome shotgun (WGS) entry which is preliminary data.</text>
</comment>
<dbReference type="EMBL" id="JAUCMM010000003">
    <property type="protein sequence ID" value="MDM7888071.1"/>
    <property type="molecule type" value="Genomic_DNA"/>
</dbReference>
<dbReference type="InterPro" id="IPR036890">
    <property type="entry name" value="HATPase_C_sf"/>
</dbReference>
<dbReference type="Pfam" id="PF13589">
    <property type="entry name" value="HATPase_c_3"/>
    <property type="match status" value="1"/>
</dbReference>
<dbReference type="Gene3D" id="3.30.565.10">
    <property type="entry name" value="Histidine kinase-like ATPase, C-terminal domain"/>
    <property type="match status" value="1"/>
</dbReference>
<proteinExistence type="predicted"/>
<accession>A0ABT7TER7</accession>